<dbReference type="EMBL" id="AWUE01018058">
    <property type="protein sequence ID" value="OMO82926.1"/>
    <property type="molecule type" value="Genomic_DNA"/>
</dbReference>
<name>A0A1R3IK54_9ROSI</name>
<proteinExistence type="predicted"/>
<feature type="region of interest" description="Disordered" evidence="1">
    <location>
        <begin position="22"/>
        <end position="44"/>
    </location>
</feature>
<evidence type="ECO:0000313" key="2">
    <source>
        <dbReference type="EMBL" id="OMO82926.1"/>
    </source>
</evidence>
<sequence>MEIGAWHSRRVKRWNLEVLSSTRTPSKLRPGGGNPRQRRLQGGGAGFEGRVRKVNILEGCSQLLVKSMDPKMAWSFG</sequence>
<dbReference type="AlphaFoldDB" id="A0A1R3IK54"/>
<reference evidence="3" key="1">
    <citation type="submission" date="2013-09" db="EMBL/GenBank/DDBJ databases">
        <title>Corchorus olitorius genome sequencing.</title>
        <authorList>
            <person name="Alam M."/>
            <person name="Haque M.S."/>
            <person name="Islam M.S."/>
            <person name="Emdad E.M."/>
            <person name="Islam M.M."/>
            <person name="Ahmed B."/>
            <person name="Halim A."/>
            <person name="Hossen Q.M.M."/>
            <person name="Hossain M.Z."/>
            <person name="Ahmed R."/>
            <person name="Khan M.M."/>
            <person name="Islam R."/>
            <person name="Rashid M.M."/>
            <person name="Khan S.A."/>
            <person name="Rahman M.S."/>
            <person name="Alam M."/>
            <person name="Yahiya A.S."/>
            <person name="Khan M.S."/>
            <person name="Azam M.S."/>
            <person name="Haque T."/>
            <person name="Lashkar M.Z.H."/>
            <person name="Akhand A.I."/>
            <person name="Morshed G."/>
            <person name="Roy S."/>
            <person name="Uddin K.S."/>
            <person name="Rabeya T."/>
            <person name="Hossain A.S."/>
            <person name="Chowdhury A."/>
            <person name="Snigdha A.R."/>
            <person name="Mortoza M.S."/>
            <person name="Matin S.A."/>
            <person name="Hoque S.M.E."/>
            <person name="Islam M.K."/>
            <person name="Roy D.K."/>
            <person name="Haider R."/>
            <person name="Moosa M.M."/>
            <person name="Elias S.M."/>
            <person name="Hasan A.M."/>
            <person name="Jahan S."/>
            <person name="Shafiuddin M."/>
            <person name="Mahmood N."/>
            <person name="Shommy N.S."/>
        </authorList>
    </citation>
    <scope>NUCLEOTIDE SEQUENCE [LARGE SCALE GENOMIC DNA]</scope>
    <source>
        <strain evidence="3">cv. O-4</strain>
    </source>
</reference>
<gene>
    <name evidence="2" type="ORF">COLO4_22767</name>
</gene>
<comment type="caution">
    <text evidence="2">The sequence shown here is derived from an EMBL/GenBank/DDBJ whole genome shotgun (WGS) entry which is preliminary data.</text>
</comment>
<dbReference type="Proteomes" id="UP000187203">
    <property type="component" value="Unassembled WGS sequence"/>
</dbReference>
<accession>A0A1R3IK54</accession>
<evidence type="ECO:0000313" key="3">
    <source>
        <dbReference type="Proteomes" id="UP000187203"/>
    </source>
</evidence>
<protein>
    <submittedName>
        <fullName evidence="2">Uncharacterized protein</fullName>
    </submittedName>
</protein>
<keyword evidence="3" id="KW-1185">Reference proteome</keyword>
<organism evidence="2 3">
    <name type="scientific">Corchorus olitorius</name>
    <dbReference type="NCBI Taxonomy" id="93759"/>
    <lineage>
        <taxon>Eukaryota</taxon>
        <taxon>Viridiplantae</taxon>
        <taxon>Streptophyta</taxon>
        <taxon>Embryophyta</taxon>
        <taxon>Tracheophyta</taxon>
        <taxon>Spermatophyta</taxon>
        <taxon>Magnoliopsida</taxon>
        <taxon>eudicotyledons</taxon>
        <taxon>Gunneridae</taxon>
        <taxon>Pentapetalae</taxon>
        <taxon>rosids</taxon>
        <taxon>malvids</taxon>
        <taxon>Malvales</taxon>
        <taxon>Malvaceae</taxon>
        <taxon>Grewioideae</taxon>
        <taxon>Apeibeae</taxon>
        <taxon>Corchorus</taxon>
    </lineage>
</organism>
<evidence type="ECO:0000256" key="1">
    <source>
        <dbReference type="SAM" id="MobiDB-lite"/>
    </source>
</evidence>